<dbReference type="AlphaFoldDB" id="C4JEX1"/>
<dbReference type="Pfam" id="PF22693">
    <property type="entry name" value="MACPF_1"/>
    <property type="match status" value="1"/>
</dbReference>
<sequence length="435" mass="48244">MDAPKKTAAPSATTSMTFNIFLYDPQAEVIKNHSFATVDVDTSSLLLSGVREALIKKKALDWSFAEGYADRQNIYFKWHKFRTGLDDDTKEFVKGKLDLLLPEHNPQGIDRQTVKELISSFDPSRWQAVGSDKPANASAMSEDDWKMSTKLSLAFTIAKKEESQLATETTTEDDLDPVDLKIPLFQVTDSSFVEVMETKSFISTMLAGSTFSQTDVEASVGGGFGGFSGAVKAGLSTSDQKVFEQSTQASTAMMHISYNFPRVTLHLDRETLQVRKQCVDDLKGIDSHDKFARFHEKYGHIFPQKVLLGGCLYFQQYSDSFGEVSTEAKSKSLKAAASLSFSSPYVQAEVSASHANSESSTSGENKSDFRSSLTWHAHGGNTLLCNNPPEWCGTVGDFQNWRIVQQRNPIALLSFLRSFSVELRDAVDKALNYRD</sequence>
<dbReference type="InParanoid" id="C4JEX1"/>
<name>C4JEX1_UNCRE</name>
<dbReference type="OrthoDB" id="2562973at2759"/>
<proteinExistence type="predicted"/>
<feature type="domain" description="MACPF-like" evidence="1">
    <location>
        <begin position="288"/>
        <end position="415"/>
    </location>
</feature>
<dbReference type="EMBL" id="CH476615">
    <property type="protein sequence ID" value="EEP76024.1"/>
    <property type="molecule type" value="Genomic_DNA"/>
</dbReference>
<accession>C4JEX1</accession>
<dbReference type="GeneID" id="8437670"/>
<keyword evidence="3" id="KW-1185">Reference proteome</keyword>
<organism evidence="2 3">
    <name type="scientific">Uncinocarpus reesii (strain UAMH 1704)</name>
    <dbReference type="NCBI Taxonomy" id="336963"/>
    <lineage>
        <taxon>Eukaryota</taxon>
        <taxon>Fungi</taxon>
        <taxon>Dikarya</taxon>
        <taxon>Ascomycota</taxon>
        <taxon>Pezizomycotina</taxon>
        <taxon>Eurotiomycetes</taxon>
        <taxon>Eurotiomycetidae</taxon>
        <taxon>Onygenales</taxon>
        <taxon>Onygenaceae</taxon>
        <taxon>Uncinocarpus</taxon>
    </lineage>
</organism>
<dbReference type="eggNOG" id="ENOG502SHJY">
    <property type="taxonomic scope" value="Eukaryota"/>
</dbReference>
<dbReference type="RefSeq" id="XP_002541357.1">
    <property type="nucleotide sequence ID" value="XM_002541311.1"/>
</dbReference>
<dbReference type="STRING" id="336963.C4JEX1"/>
<gene>
    <name evidence="2" type="ORF">UREG_00871</name>
</gene>
<protein>
    <recommendedName>
        <fullName evidence="1">MACPF-like domain-containing protein</fullName>
    </recommendedName>
</protein>
<reference evidence="3" key="1">
    <citation type="journal article" date="2009" name="Genome Res.">
        <title>Comparative genomic analyses of the human fungal pathogens Coccidioides and their relatives.</title>
        <authorList>
            <person name="Sharpton T.J."/>
            <person name="Stajich J.E."/>
            <person name="Rounsley S.D."/>
            <person name="Gardner M.J."/>
            <person name="Wortman J.R."/>
            <person name="Jordar V.S."/>
            <person name="Maiti R."/>
            <person name="Kodira C.D."/>
            <person name="Neafsey D.E."/>
            <person name="Zeng Q."/>
            <person name="Hung C.-Y."/>
            <person name="McMahan C."/>
            <person name="Muszewska A."/>
            <person name="Grynberg M."/>
            <person name="Mandel M.A."/>
            <person name="Kellner E.M."/>
            <person name="Barker B.M."/>
            <person name="Galgiani J.N."/>
            <person name="Orbach M.J."/>
            <person name="Kirkland T.N."/>
            <person name="Cole G.T."/>
            <person name="Henn M.R."/>
            <person name="Birren B.W."/>
            <person name="Taylor J.W."/>
        </authorList>
    </citation>
    <scope>NUCLEOTIDE SEQUENCE [LARGE SCALE GENOMIC DNA]</scope>
    <source>
        <strain evidence="3">UAMH 1704</strain>
    </source>
</reference>
<dbReference type="InterPro" id="IPR054586">
    <property type="entry name" value="MACPF_1_fungal"/>
</dbReference>
<dbReference type="HOGENOM" id="CLU_630377_0_0_1"/>
<dbReference type="VEuPathDB" id="FungiDB:UREG_00871"/>
<evidence type="ECO:0000313" key="3">
    <source>
        <dbReference type="Proteomes" id="UP000002058"/>
    </source>
</evidence>
<dbReference type="Proteomes" id="UP000002058">
    <property type="component" value="Unassembled WGS sequence"/>
</dbReference>
<dbReference type="KEGG" id="ure:UREG_00871"/>
<evidence type="ECO:0000313" key="2">
    <source>
        <dbReference type="EMBL" id="EEP76024.1"/>
    </source>
</evidence>
<evidence type="ECO:0000259" key="1">
    <source>
        <dbReference type="Pfam" id="PF22693"/>
    </source>
</evidence>